<feature type="transmembrane region" description="Helical" evidence="8">
    <location>
        <begin position="248"/>
        <end position="277"/>
    </location>
</feature>
<evidence type="ECO:0000313" key="11">
    <source>
        <dbReference type="Proteomes" id="UP001206483"/>
    </source>
</evidence>
<keyword evidence="11" id="KW-1185">Reference proteome</keyword>
<evidence type="ECO:0000256" key="6">
    <source>
        <dbReference type="ARBA" id="ARBA00023136"/>
    </source>
</evidence>
<dbReference type="InterPro" id="IPR018584">
    <property type="entry name" value="GT87"/>
</dbReference>
<evidence type="ECO:0000256" key="3">
    <source>
        <dbReference type="ARBA" id="ARBA00022679"/>
    </source>
</evidence>
<name>A0ABT1J7S0_9ACTN</name>
<evidence type="ECO:0000256" key="4">
    <source>
        <dbReference type="ARBA" id="ARBA00022692"/>
    </source>
</evidence>
<comment type="subcellular location">
    <subcellularLocation>
        <location evidence="1">Cell membrane</location>
        <topology evidence="1">Multi-pass membrane protein</topology>
    </subcellularLocation>
</comment>
<evidence type="ECO:0000259" key="9">
    <source>
        <dbReference type="Pfam" id="PF14378"/>
    </source>
</evidence>
<reference evidence="10 11" key="1">
    <citation type="submission" date="2022-06" db="EMBL/GenBank/DDBJ databases">
        <title>Sequencing the genomes of 1000 actinobacteria strains.</title>
        <authorList>
            <person name="Klenk H.-P."/>
        </authorList>
    </citation>
    <scope>NUCLEOTIDE SEQUENCE [LARGE SCALE GENOMIC DNA]</scope>
    <source>
        <strain evidence="10 11">DSM 41656</strain>
    </source>
</reference>
<feature type="transmembrane region" description="Helical" evidence="8">
    <location>
        <begin position="445"/>
        <end position="463"/>
    </location>
</feature>
<comment type="similarity">
    <text evidence="7">Belongs to the glycosyltransferase 87 family.</text>
</comment>
<dbReference type="InterPro" id="IPR026841">
    <property type="entry name" value="Aur1/Ipt1"/>
</dbReference>
<accession>A0ABT1J7S0</accession>
<feature type="transmembrane region" description="Helical" evidence="8">
    <location>
        <begin position="557"/>
        <end position="577"/>
    </location>
</feature>
<feature type="transmembrane region" description="Helical" evidence="8">
    <location>
        <begin position="90"/>
        <end position="106"/>
    </location>
</feature>
<organism evidence="10 11">
    <name type="scientific">Kitasatospora paracochleata</name>
    <dbReference type="NCBI Taxonomy" id="58354"/>
    <lineage>
        <taxon>Bacteria</taxon>
        <taxon>Bacillati</taxon>
        <taxon>Actinomycetota</taxon>
        <taxon>Actinomycetes</taxon>
        <taxon>Kitasatosporales</taxon>
        <taxon>Streptomycetaceae</taxon>
        <taxon>Kitasatospora</taxon>
    </lineage>
</organism>
<keyword evidence="2" id="KW-1003">Cell membrane</keyword>
<gene>
    <name evidence="10" type="ORF">FHR36_006681</name>
</gene>
<keyword evidence="3" id="KW-0808">Transferase</keyword>
<feature type="transmembrane region" description="Helical" evidence="8">
    <location>
        <begin position="57"/>
        <end position="78"/>
    </location>
</feature>
<feature type="transmembrane region" description="Helical" evidence="8">
    <location>
        <begin position="475"/>
        <end position="493"/>
    </location>
</feature>
<dbReference type="Proteomes" id="UP001206483">
    <property type="component" value="Unassembled WGS sequence"/>
</dbReference>
<keyword evidence="6 8" id="KW-0472">Membrane</keyword>
<dbReference type="Pfam" id="PF09594">
    <property type="entry name" value="GT87"/>
    <property type="match status" value="1"/>
</dbReference>
<evidence type="ECO:0000256" key="7">
    <source>
        <dbReference type="ARBA" id="ARBA00024033"/>
    </source>
</evidence>
<feature type="transmembrane region" description="Helical" evidence="8">
    <location>
        <begin position="526"/>
        <end position="545"/>
    </location>
</feature>
<dbReference type="InterPro" id="IPR052185">
    <property type="entry name" value="IPC_Synthase-Related"/>
</dbReference>
<feature type="transmembrane region" description="Helical" evidence="8">
    <location>
        <begin position="212"/>
        <end position="236"/>
    </location>
</feature>
<dbReference type="Pfam" id="PF14378">
    <property type="entry name" value="PAP2_3"/>
    <property type="match status" value="1"/>
</dbReference>
<feature type="transmembrane region" description="Helical" evidence="8">
    <location>
        <begin position="583"/>
        <end position="602"/>
    </location>
</feature>
<evidence type="ECO:0000313" key="10">
    <source>
        <dbReference type="EMBL" id="MCP2313482.1"/>
    </source>
</evidence>
<dbReference type="RefSeq" id="WP_253803425.1">
    <property type="nucleotide sequence ID" value="NZ_JAMZDX010000007.1"/>
</dbReference>
<keyword evidence="4 8" id="KW-0812">Transmembrane</keyword>
<comment type="caution">
    <text evidence="10">The sequence shown here is derived from an EMBL/GenBank/DDBJ whole genome shotgun (WGS) entry which is preliminary data.</text>
</comment>
<dbReference type="CDD" id="cd03386">
    <property type="entry name" value="PAP2_Aur1_like"/>
    <property type="match status" value="1"/>
</dbReference>
<sequence length="612" mass="63826">MPVSRAVPVGRRFGVVSAGVVPACWVVVLLGVAVLTWRELAAAAGGAQLALPQAVAPSRVLLVGVALGAVAGIGVLVGRRPPPGLPFPRAVAPAGAAAVLVGAELRGHPADAVLTVGCIALVLAEMVGEGRRPGGVALGVAIAVQPTFVLFAVVLWLRRRRGAAAVALAVAAAVQGVVFGADPAGAAARWERLTDAAADLGNQSLPAVLSRLGLAGPGLVAGWLALAVLVAVVAVRRARVFTADGQPLLALGVVGCAATAAAAYAGPADLGWLLLAATGRLGRRPEDRVLWPVAAVMAALLPSSLFDPHIEPVTSFLLRNTPAMVLLAAAAVLPFRRRGDPLWVVRRVAAPEVARPPFGLRGLPLLPAGLRPVSRPNLLLELLLIQVGYGIYTWIRNAVPDRTEQAMAHAMAVVRVERILHVDVEHLLNAFALRTRWVLEAGLQYYKSLHFTVPLAVLVWLYLCHPERYRTGRTVLFAATGLALLGFWGYPLAPPRLTPGAGMSDTLPGKVGTAPLGALTALTNQYAAMPSLHVAWAGWCALVVVTTSRSPWARGLALTYPVLTLFVVVSTANHWVLDAVGGAAVLLAGAMVQYSLTGRLLVDRAPPTCWQN</sequence>
<feature type="transmembrane region" description="Helical" evidence="8">
    <location>
        <begin position="163"/>
        <end position="181"/>
    </location>
</feature>
<keyword evidence="5 8" id="KW-1133">Transmembrane helix</keyword>
<protein>
    <recommendedName>
        <fullName evidence="9">Inositolphosphotransferase Aur1/Ipt1 domain-containing protein</fullName>
    </recommendedName>
</protein>
<evidence type="ECO:0000256" key="5">
    <source>
        <dbReference type="ARBA" id="ARBA00022989"/>
    </source>
</evidence>
<evidence type="ECO:0000256" key="8">
    <source>
        <dbReference type="SAM" id="Phobius"/>
    </source>
</evidence>
<evidence type="ECO:0000256" key="1">
    <source>
        <dbReference type="ARBA" id="ARBA00004651"/>
    </source>
</evidence>
<feature type="transmembrane region" description="Helical" evidence="8">
    <location>
        <begin position="12"/>
        <end position="37"/>
    </location>
</feature>
<dbReference type="PANTHER" id="PTHR31310:SF7">
    <property type="entry name" value="PA-PHOSPHATASE RELATED-FAMILY PROTEIN DDB_G0268928"/>
    <property type="match status" value="1"/>
</dbReference>
<feature type="transmembrane region" description="Helical" evidence="8">
    <location>
        <begin position="135"/>
        <end position="157"/>
    </location>
</feature>
<dbReference type="PANTHER" id="PTHR31310">
    <property type="match status" value="1"/>
</dbReference>
<dbReference type="EMBL" id="JAMZDX010000007">
    <property type="protein sequence ID" value="MCP2313482.1"/>
    <property type="molecule type" value="Genomic_DNA"/>
</dbReference>
<evidence type="ECO:0000256" key="2">
    <source>
        <dbReference type="ARBA" id="ARBA00022475"/>
    </source>
</evidence>
<proteinExistence type="inferred from homology"/>
<feature type="domain" description="Inositolphosphotransferase Aur1/Ipt1" evidence="9">
    <location>
        <begin position="412"/>
        <end position="591"/>
    </location>
</feature>